<evidence type="ECO:0000313" key="3">
    <source>
        <dbReference type="Proteomes" id="UP000431684"/>
    </source>
</evidence>
<evidence type="ECO:0000313" key="2">
    <source>
        <dbReference type="EMBL" id="MUI14494.1"/>
    </source>
</evidence>
<dbReference type="Proteomes" id="UP000431684">
    <property type="component" value="Unassembled WGS sequence"/>
</dbReference>
<evidence type="ECO:0000256" key="1">
    <source>
        <dbReference type="SAM" id="SignalP"/>
    </source>
</evidence>
<sequence length="527" mass="54658">MFKKKNLAAALCAVLLAVPAVADTVIGEGRAPLGAGNASAVRNVAKQEAVRDAVLKAIKDATALDASGDRFAGIVGEVAKQVQDIRVMSEEAVGNDFLTRVQVNVDRKQIKNAIRGTELDKLNDRSFSILMLVDEFVTSTRDLNLPLEELTEFKYDAGSSFRDKSIKANAASASSSSAAAYSGSINAASAQSARLDASSQGSLAAASPHGSLHAADRSAVKGSASSSSSLSAKENYAAAASAKSASSAVDARNVAANSHETASYKHLVKYQDTSKPTNRPMFLGEFAGRLRDYDLRLLDSSNARSQFFGNKPINLALLANGAEMTKFSEFARTKANADFLLMGSSTVVAGDYNSATGAIGCVVNAEVKAFATAGGEVIASIADSAQASGPNIEGCAAVASKKIADLMAPVFASGALGYWADRSARGRQYTVEFKGTNLALPMRMAFAKALRDIDGATAVEKKEDGPDGVKVTLTLKGKGDAMEQVYGAVSGQAAFAGKSLDGTVNGEMVTLCLDKCGGTAKPAAKKR</sequence>
<feature type="signal peptide" evidence="1">
    <location>
        <begin position="1"/>
        <end position="22"/>
    </location>
</feature>
<dbReference type="AlphaFoldDB" id="A0A6I3XC36"/>
<proteinExistence type="predicted"/>
<dbReference type="RefSeq" id="WP_155710206.1">
    <property type="nucleotide sequence ID" value="NZ_BMWU01000053.1"/>
</dbReference>
<feature type="chain" id="PRO_5026255550" description="Flagellar assembly protein T N-terminal domain-containing protein" evidence="1">
    <location>
        <begin position="23"/>
        <end position="527"/>
    </location>
</feature>
<reference evidence="2 3" key="1">
    <citation type="submission" date="2019-11" db="EMBL/GenBank/DDBJ databases">
        <title>Draft Genome Sequences of Six Type Strains of the Genus Massilia.</title>
        <authorList>
            <person name="Miess H."/>
            <person name="Frediansyah A."/>
            <person name="Goeker M."/>
            <person name="Gross H."/>
        </authorList>
    </citation>
    <scope>NUCLEOTIDE SEQUENCE [LARGE SCALE GENOMIC DNA]</scope>
    <source>
        <strain evidence="2 3">DSM 17513</strain>
    </source>
</reference>
<evidence type="ECO:0008006" key="4">
    <source>
        <dbReference type="Google" id="ProtNLM"/>
    </source>
</evidence>
<keyword evidence="1" id="KW-0732">Signal</keyword>
<protein>
    <recommendedName>
        <fullName evidence="4">Flagellar assembly protein T N-terminal domain-containing protein</fullName>
    </recommendedName>
</protein>
<organism evidence="2 3">
    <name type="scientific">Pseudoduganella dura</name>
    <dbReference type="NCBI Taxonomy" id="321982"/>
    <lineage>
        <taxon>Bacteria</taxon>
        <taxon>Pseudomonadati</taxon>
        <taxon>Pseudomonadota</taxon>
        <taxon>Betaproteobacteria</taxon>
        <taxon>Burkholderiales</taxon>
        <taxon>Oxalobacteraceae</taxon>
        <taxon>Telluria group</taxon>
        <taxon>Pseudoduganella</taxon>
    </lineage>
</organism>
<gene>
    <name evidence="2" type="ORF">GJV26_18820</name>
</gene>
<comment type="caution">
    <text evidence="2">The sequence shown here is derived from an EMBL/GenBank/DDBJ whole genome shotgun (WGS) entry which is preliminary data.</text>
</comment>
<dbReference type="OrthoDB" id="6712068at2"/>
<keyword evidence="3" id="KW-1185">Reference proteome</keyword>
<dbReference type="EMBL" id="WNWM01000002">
    <property type="protein sequence ID" value="MUI14494.1"/>
    <property type="molecule type" value="Genomic_DNA"/>
</dbReference>
<accession>A0A6I3XC36</accession>
<name>A0A6I3XC36_9BURK</name>